<organism evidence="2 3">
    <name type="scientific">Dendrobium chrysotoxum</name>
    <name type="common">Orchid</name>
    <dbReference type="NCBI Taxonomy" id="161865"/>
    <lineage>
        <taxon>Eukaryota</taxon>
        <taxon>Viridiplantae</taxon>
        <taxon>Streptophyta</taxon>
        <taxon>Embryophyta</taxon>
        <taxon>Tracheophyta</taxon>
        <taxon>Spermatophyta</taxon>
        <taxon>Magnoliopsida</taxon>
        <taxon>Liliopsida</taxon>
        <taxon>Asparagales</taxon>
        <taxon>Orchidaceae</taxon>
        <taxon>Epidendroideae</taxon>
        <taxon>Malaxideae</taxon>
        <taxon>Dendrobiinae</taxon>
        <taxon>Dendrobium</taxon>
    </lineage>
</organism>
<feature type="region of interest" description="Disordered" evidence="1">
    <location>
        <begin position="1"/>
        <end position="20"/>
    </location>
</feature>
<reference evidence="2 3" key="1">
    <citation type="journal article" date="2021" name="Hortic Res">
        <title>Chromosome-scale assembly of the Dendrobium chrysotoxum genome enhances the understanding of orchid evolution.</title>
        <authorList>
            <person name="Zhang Y."/>
            <person name="Zhang G.Q."/>
            <person name="Zhang D."/>
            <person name="Liu X.D."/>
            <person name="Xu X.Y."/>
            <person name="Sun W.H."/>
            <person name="Yu X."/>
            <person name="Zhu X."/>
            <person name="Wang Z.W."/>
            <person name="Zhao X."/>
            <person name="Zhong W.Y."/>
            <person name="Chen H."/>
            <person name="Yin W.L."/>
            <person name="Huang T."/>
            <person name="Niu S.C."/>
            <person name="Liu Z.J."/>
        </authorList>
    </citation>
    <scope>NUCLEOTIDE SEQUENCE [LARGE SCALE GENOMIC DNA]</scope>
    <source>
        <strain evidence="2">Lindl</strain>
    </source>
</reference>
<protein>
    <submittedName>
        <fullName evidence="2">Uncharacterized protein</fullName>
    </submittedName>
</protein>
<sequence>MRGEKTRRSRRRQRWSLRDPTETCRGLARKGCWRTSGRRSHRYWLQMGRTGRGTVQTRVLNMGLTVTVLELVEGIYGGGGSG</sequence>
<evidence type="ECO:0000256" key="1">
    <source>
        <dbReference type="SAM" id="MobiDB-lite"/>
    </source>
</evidence>
<proteinExistence type="predicted"/>
<gene>
    <name evidence="2" type="ORF">IEQ34_011675</name>
</gene>
<evidence type="ECO:0000313" key="3">
    <source>
        <dbReference type="Proteomes" id="UP000775213"/>
    </source>
</evidence>
<keyword evidence="3" id="KW-1185">Reference proteome</keyword>
<comment type="caution">
    <text evidence="2">The sequence shown here is derived from an EMBL/GenBank/DDBJ whole genome shotgun (WGS) entry which is preliminary data.</text>
</comment>
<name>A0AAV7GQH8_DENCH</name>
<dbReference type="Proteomes" id="UP000775213">
    <property type="component" value="Unassembled WGS sequence"/>
</dbReference>
<dbReference type="EMBL" id="JAGFBR010000011">
    <property type="protein sequence ID" value="KAH0458861.1"/>
    <property type="molecule type" value="Genomic_DNA"/>
</dbReference>
<dbReference type="AlphaFoldDB" id="A0AAV7GQH8"/>
<accession>A0AAV7GQH8</accession>
<evidence type="ECO:0000313" key="2">
    <source>
        <dbReference type="EMBL" id="KAH0458861.1"/>
    </source>
</evidence>